<proteinExistence type="predicted"/>
<evidence type="ECO:0000313" key="2">
    <source>
        <dbReference type="Proteomes" id="UP001145114"/>
    </source>
</evidence>
<gene>
    <name evidence="1" type="ORF">EV182_006254</name>
</gene>
<evidence type="ECO:0000313" key="1">
    <source>
        <dbReference type="EMBL" id="KAJ1672906.1"/>
    </source>
</evidence>
<sequence length="233" mass="25989">MLPSGVYFPHQSWIGKGRLASTVEFFKHLGRMVPASGVLQVSEEGCARPPVGVNYCGLELSLTTDMDIKVFVPFLRTWCQRWRERLGQVQERAGFRPEEILADLDEWTQFIFCWVETKTLSDAAGRGEFSVDQALAEVQSAFAGMSQQPLQPANAAFLGIEGNLEATAFTQFHLLLWQLMLILLANVWQASGSRYPRAVGGTDETAVDLAARARELRNNVNALTLLLLRATNW</sequence>
<organism evidence="1 2">
    <name type="scientific">Spiromyces aspiralis</name>
    <dbReference type="NCBI Taxonomy" id="68401"/>
    <lineage>
        <taxon>Eukaryota</taxon>
        <taxon>Fungi</taxon>
        <taxon>Fungi incertae sedis</taxon>
        <taxon>Zoopagomycota</taxon>
        <taxon>Kickxellomycotina</taxon>
        <taxon>Kickxellomycetes</taxon>
        <taxon>Kickxellales</taxon>
        <taxon>Kickxellaceae</taxon>
        <taxon>Spiromyces</taxon>
    </lineage>
</organism>
<name>A0ACC1H9H8_9FUNG</name>
<keyword evidence="2" id="KW-1185">Reference proteome</keyword>
<feature type="non-terminal residue" evidence="1">
    <location>
        <position position="233"/>
    </location>
</feature>
<reference evidence="1" key="1">
    <citation type="submission" date="2022-06" db="EMBL/GenBank/DDBJ databases">
        <title>Phylogenomic reconstructions and comparative analyses of Kickxellomycotina fungi.</title>
        <authorList>
            <person name="Reynolds N.K."/>
            <person name="Stajich J.E."/>
            <person name="Barry K."/>
            <person name="Grigoriev I.V."/>
            <person name="Crous P."/>
            <person name="Smith M.E."/>
        </authorList>
    </citation>
    <scope>NUCLEOTIDE SEQUENCE</scope>
    <source>
        <strain evidence="1">RSA 2271</strain>
    </source>
</reference>
<accession>A0ACC1H9H8</accession>
<dbReference type="Proteomes" id="UP001145114">
    <property type="component" value="Unassembled WGS sequence"/>
</dbReference>
<protein>
    <submittedName>
        <fullName evidence="1">Uncharacterized protein</fullName>
    </submittedName>
</protein>
<dbReference type="EMBL" id="JAMZIH010007652">
    <property type="protein sequence ID" value="KAJ1672906.1"/>
    <property type="molecule type" value="Genomic_DNA"/>
</dbReference>
<comment type="caution">
    <text evidence="1">The sequence shown here is derived from an EMBL/GenBank/DDBJ whole genome shotgun (WGS) entry which is preliminary data.</text>
</comment>